<gene>
    <name evidence="3" type="ORF">HNR25_001068</name>
</gene>
<sequence>MVEFIRAWIIGAVVWFMLTNAGALAFRLLAPAEHAGTFTGALLWLGGIGFAAYFLSVVAAALVHRPPDRHSLGRNAVAVLAAPAVGTAVDTGRLLAGSGVNGALYASWTAVALAGAALAFVLMRRLQAPTVVESATGKRVRVARTYWDRTERSGAGEQNGGRDAEGAGSRTPETPEAPEASGSQESGSQESEATGSS</sequence>
<keyword evidence="2" id="KW-1133">Transmembrane helix</keyword>
<feature type="compositionally biased region" description="Basic and acidic residues" evidence="1">
    <location>
        <begin position="150"/>
        <end position="165"/>
    </location>
</feature>
<keyword evidence="2" id="KW-0812">Transmembrane</keyword>
<accession>A0A841E0N7</accession>
<feature type="transmembrane region" description="Helical" evidence="2">
    <location>
        <begin position="75"/>
        <end position="96"/>
    </location>
</feature>
<keyword evidence="4" id="KW-1185">Reference proteome</keyword>
<evidence type="ECO:0000256" key="1">
    <source>
        <dbReference type="SAM" id="MobiDB-lite"/>
    </source>
</evidence>
<evidence type="ECO:0000256" key="2">
    <source>
        <dbReference type="SAM" id="Phobius"/>
    </source>
</evidence>
<keyword evidence="2" id="KW-0472">Membrane</keyword>
<reference evidence="3 4" key="1">
    <citation type="submission" date="2020-08" db="EMBL/GenBank/DDBJ databases">
        <title>Sequencing the genomes of 1000 actinobacteria strains.</title>
        <authorList>
            <person name="Klenk H.-P."/>
        </authorList>
    </citation>
    <scope>NUCLEOTIDE SEQUENCE [LARGE SCALE GENOMIC DNA]</scope>
    <source>
        <strain evidence="3 4">DSM 44593</strain>
    </source>
</reference>
<evidence type="ECO:0000313" key="4">
    <source>
        <dbReference type="Proteomes" id="UP000578077"/>
    </source>
</evidence>
<evidence type="ECO:0000313" key="3">
    <source>
        <dbReference type="EMBL" id="MBB5997317.1"/>
    </source>
</evidence>
<name>A0A841E0N7_9ACTN</name>
<feature type="transmembrane region" description="Helical" evidence="2">
    <location>
        <begin position="7"/>
        <end position="29"/>
    </location>
</feature>
<protein>
    <submittedName>
        <fullName evidence="3">Putative membrane protein</fullName>
    </submittedName>
</protein>
<feature type="transmembrane region" description="Helical" evidence="2">
    <location>
        <begin position="41"/>
        <end position="63"/>
    </location>
</feature>
<organism evidence="3 4">
    <name type="scientific">Streptomonospora salina</name>
    <dbReference type="NCBI Taxonomy" id="104205"/>
    <lineage>
        <taxon>Bacteria</taxon>
        <taxon>Bacillati</taxon>
        <taxon>Actinomycetota</taxon>
        <taxon>Actinomycetes</taxon>
        <taxon>Streptosporangiales</taxon>
        <taxon>Nocardiopsidaceae</taxon>
        <taxon>Streptomonospora</taxon>
    </lineage>
</organism>
<dbReference type="RefSeq" id="WP_184633605.1">
    <property type="nucleotide sequence ID" value="NZ_BAABKT010000004.1"/>
</dbReference>
<proteinExistence type="predicted"/>
<feature type="transmembrane region" description="Helical" evidence="2">
    <location>
        <begin position="102"/>
        <end position="122"/>
    </location>
</feature>
<dbReference type="Proteomes" id="UP000578077">
    <property type="component" value="Unassembled WGS sequence"/>
</dbReference>
<feature type="region of interest" description="Disordered" evidence="1">
    <location>
        <begin position="150"/>
        <end position="197"/>
    </location>
</feature>
<comment type="caution">
    <text evidence="3">The sequence shown here is derived from an EMBL/GenBank/DDBJ whole genome shotgun (WGS) entry which is preliminary data.</text>
</comment>
<feature type="compositionally biased region" description="Low complexity" evidence="1">
    <location>
        <begin position="177"/>
        <end position="197"/>
    </location>
</feature>
<dbReference type="AlphaFoldDB" id="A0A841E0N7"/>
<dbReference type="EMBL" id="JACHLY010000001">
    <property type="protein sequence ID" value="MBB5997317.1"/>
    <property type="molecule type" value="Genomic_DNA"/>
</dbReference>